<dbReference type="InterPro" id="IPR015854">
    <property type="entry name" value="ABC_transpr_LolD-like"/>
</dbReference>
<dbReference type="Gene3D" id="3.40.50.300">
    <property type="entry name" value="P-loop containing nucleotide triphosphate hydrolases"/>
    <property type="match status" value="1"/>
</dbReference>
<evidence type="ECO:0000313" key="5">
    <source>
        <dbReference type="EMBL" id="USY19074.1"/>
    </source>
</evidence>
<keyword evidence="3 5" id="KW-0067">ATP-binding</keyword>
<evidence type="ECO:0000256" key="1">
    <source>
        <dbReference type="ARBA" id="ARBA00022448"/>
    </source>
</evidence>
<dbReference type="Pfam" id="PF00005">
    <property type="entry name" value="ABC_tran"/>
    <property type="match status" value="1"/>
</dbReference>
<keyword evidence="1" id="KW-0813">Transport</keyword>
<keyword evidence="2" id="KW-0547">Nucleotide-binding</keyword>
<dbReference type="SUPFAM" id="SSF52540">
    <property type="entry name" value="P-loop containing nucleoside triphosphate hydrolases"/>
    <property type="match status" value="1"/>
</dbReference>
<dbReference type="PROSITE" id="PS00211">
    <property type="entry name" value="ABC_TRANSPORTER_1"/>
    <property type="match status" value="1"/>
</dbReference>
<dbReference type="PROSITE" id="PS50893">
    <property type="entry name" value="ABC_TRANSPORTER_2"/>
    <property type="match status" value="1"/>
</dbReference>
<reference evidence="5" key="1">
    <citation type="submission" date="2022-06" db="EMBL/GenBank/DDBJ databases">
        <authorList>
            <person name="Ping M."/>
        </authorList>
    </citation>
    <scope>NUCLEOTIDE SEQUENCE</scope>
    <source>
        <strain evidence="5">JCM11759T</strain>
    </source>
</reference>
<dbReference type="InterPro" id="IPR027417">
    <property type="entry name" value="P-loop_NTPase"/>
</dbReference>
<dbReference type="InterPro" id="IPR017871">
    <property type="entry name" value="ABC_transporter-like_CS"/>
</dbReference>
<evidence type="ECO:0000256" key="3">
    <source>
        <dbReference type="ARBA" id="ARBA00022840"/>
    </source>
</evidence>
<organism evidence="5 6">
    <name type="scientific">Nocardiopsis exhalans</name>
    <dbReference type="NCBI Taxonomy" id="163604"/>
    <lineage>
        <taxon>Bacteria</taxon>
        <taxon>Bacillati</taxon>
        <taxon>Actinomycetota</taxon>
        <taxon>Actinomycetes</taxon>
        <taxon>Streptosporangiales</taxon>
        <taxon>Nocardiopsidaceae</taxon>
        <taxon>Nocardiopsis</taxon>
    </lineage>
</organism>
<dbReference type="PANTHER" id="PTHR24220:SF86">
    <property type="entry name" value="ABC TRANSPORTER ABCH.1"/>
    <property type="match status" value="1"/>
</dbReference>
<dbReference type="GO" id="GO:0005524">
    <property type="term" value="F:ATP binding"/>
    <property type="evidence" value="ECO:0007669"/>
    <property type="project" value="UniProtKB-KW"/>
</dbReference>
<sequence>MNSVGNATGNVIELDSVAKRYPGGVHAVRDVSLEIARGELVGIVGASGSGKSTLLNLIGTLDLPSSGTVRLDGHDVAQLSDRELSALRAARIGFVFQQFHLARGVSALDNVADGALYAGTPHRERLEQARVALERVGLGHRTGHRPHEMSGGERQRVAVARAVVGDPVVLLADEPTGNLDSSSGTEVMKLLRELHASGSTVVIITHDRELAEGLPRKVEILDGRVVRDSGVTEVPA</sequence>
<keyword evidence="6" id="KW-1185">Reference proteome</keyword>
<dbReference type="InterPro" id="IPR003593">
    <property type="entry name" value="AAA+_ATPase"/>
</dbReference>
<evidence type="ECO:0000259" key="4">
    <source>
        <dbReference type="PROSITE" id="PS50893"/>
    </source>
</evidence>
<dbReference type="PANTHER" id="PTHR24220">
    <property type="entry name" value="IMPORT ATP-BINDING PROTEIN"/>
    <property type="match status" value="1"/>
</dbReference>
<gene>
    <name evidence="5" type="ORF">NE857_27995</name>
</gene>
<dbReference type="RefSeq" id="WP_254418356.1">
    <property type="nucleotide sequence ID" value="NZ_BAAAJB010000055.1"/>
</dbReference>
<dbReference type="EMBL" id="CP099837">
    <property type="protein sequence ID" value="USY19074.1"/>
    <property type="molecule type" value="Genomic_DNA"/>
</dbReference>
<proteinExistence type="predicted"/>
<evidence type="ECO:0000256" key="2">
    <source>
        <dbReference type="ARBA" id="ARBA00022741"/>
    </source>
</evidence>
<dbReference type="CDD" id="cd03255">
    <property type="entry name" value="ABC_MJ0796_LolCDE_FtsE"/>
    <property type="match status" value="1"/>
</dbReference>
<feature type="domain" description="ABC transporter" evidence="4">
    <location>
        <begin position="12"/>
        <end position="236"/>
    </location>
</feature>
<dbReference type="InterPro" id="IPR017911">
    <property type="entry name" value="MacB-like_ATP-bd"/>
</dbReference>
<protein>
    <submittedName>
        <fullName evidence="5">ABC transporter ATP-binding protein</fullName>
    </submittedName>
</protein>
<name>A0ABY5D735_9ACTN</name>
<accession>A0ABY5D735</accession>
<dbReference type="SMART" id="SM00382">
    <property type="entry name" value="AAA"/>
    <property type="match status" value="1"/>
</dbReference>
<evidence type="ECO:0000313" key="6">
    <source>
        <dbReference type="Proteomes" id="UP001055940"/>
    </source>
</evidence>
<dbReference type="Proteomes" id="UP001055940">
    <property type="component" value="Chromosome"/>
</dbReference>
<dbReference type="InterPro" id="IPR003439">
    <property type="entry name" value="ABC_transporter-like_ATP-bd"/>
</dbReference>